<keyword evidence="1" id="KW-0812">Transmembrane</keyword>
<evidence type="ECO:0008006" key="4">
    <source>
        <dbReference type="Google" id="ProtNLM"/>
    </source>
</evidence>
<dbReference type="GeneID" id="85362102"/>
<evidence type="ECO:0000313" key="2">
    <source>
        <dbReference type="EMBL" id="KAK0438326.1"/>
    </source>
</evidence>
<organism evidence="2 3">
    <name type="scientific">Armillaria tabescens</name>
    <name type="common">Ringless honey mushroom</name>
    <name type="synonym">Agaricus tabescens</name>
    <dbReference type="NCBI Taxonomy" id="1929756"/>
    <lineage>
        <taxon>Eukaryota</taxon>
        <taxon>Fungi</taxon>
        <taxon>Dikarya</taxon>
        <taxon>Basidiomycota</taxon>
        <taxon>Agaricomycotina</taxon>
        <taxon>Agaricomycetes</taxon>
        <taxon>Agaricomycetidae</taxon>
        <taxon>Agaricales</taxon>
        <taxon>Marasmiineae</taxon>
        <taxon>Physalacriaceae</taxon>
        <taxon>Desarmillaria</taxon>
    </lineage>
</organism>
<comment type="caution">
    <text evidence="2">The sequence shown here is derived from an EMBL/GenBank/DDBJ whole genome shotgun (WGS) entry which is preliminary data.</text>
</comment>
<keyword evidence="3" id="KW-1185">Reference proteome</keyword>
<dbReference type="InterPro" id="IPR052979">
    <property type="entry name" value="Adenylate-forming_domain"/>
</dbReference>
<accession>A0AA39JAQ1</accession>
<dbReference type="AlphaFoldDB" id="A0AA39JAQ1"/>
<gene>
    <name evidence="2" type="ORF">EV420DRAFT_1651471</name>
</gene>
<feature type="transmembrane region" description="Helical" evidence="1">
    <location>
        <begin position="274"/>
        <end position="291"/>
    </location>
</feature>
<dbReference type="RefSeq" id="XP_060322896.1">
    <property type="nucleotide sequence ID" value="XM_060478554.1"/>
</dbReference>
<evidence type="ECO:0000256" key="1">
    <source>
        <dbReference type="SAM" id="Phobius"/>
    </source>
</evidence>
<protein>
    <recommendedName>
        <fullName evidence="4">Non-ribosomal peptide synthetase</fullName>
    </recommendedName>
</protein>
<feature type="transmembrane region" description="Helical" evidence="1">
    <location>
        <begin position="208"/>
        <end position="228"/>
    </location>
</feature>
<dbReference type="EMBL" id="JAUEPS010000098">
    <property type="protein sequence ID" value="KAK0438326.1"/>
    <property type="molecule type" value="Genomic_DNA"/>
</dbReference>
<evidence type="ECO:0000313" key="3">
    <source>
        <dbReference type="Proteomes" id="UP001175211"/>
    </source>
</evidence>
<sequence>MPSDCSVDDAEKGIAEECYAVPLTLQSSRPSIVSQDSCSKGPLPHPCLPLPPLPHAKFETIALTLPSKELSPNELALIRRPTKKRVSSWVKFRLWYNTYRRFFTVAFLFNFISLICAATHAWEYPRNYTGAWILGNLLFSVLVRTELFTRFLYLVLCSAFAKWPPLWFRLGISSALQHVGGIHSGCAISAVMWLIFKCSLIFHERLSLNGAILAFGVLTNLAVGFAMLSAMPWLRNTHHNVFERHHRFIGWTGVVSTWVFVFLGDAYDSNTKTFHFLLTFIFSIIIPWLTVRRVPVEITIPSPKVAIIKLKRGMRQGLVCRISEGPLMEYHAFVRKRSSGTISEGIESGEHYLISGVQGDFTRRLVENPPTHLWTRELKELHPVFTDEGLRVCTGTGLGACLSTCIQNPNWYLLWMGSDQEKTFGPEISGLIKKHLYPDRVTLWDSKARGTRANTVKIIKDIYHAWGAEVVIITTNAQGNKEMMEGLKEGWDSLLWNPLGLLDIPSVLTTRGNLVRFRPRDARNRCLGHSPSSVSALLLNLHSFLYITHPLHTVPSDIVDRMGATRTDDLE</sequence>
<dbReference type="PANTHER" id="PTHR33927">
    <property type="entry name" value="TRANSMEMBRANE PROTEIN"/>
    <property type="match status" value="1"/>
</dbReference>
<feature type="transmembrane region" description="Helical" evidence="1">
    <location>
        <begin position="151"/>
        <end position="170"/>
    </location>
</feature>
<keyword evidence="1" id="KW-0472">Membrane</keyword>
<reference evidence="2" key="1">
    <citation type="submission" date="2023-06" db="EMBL/GenBank/DDBJ databases">
        <authorList>
            <consortium name="Lawrence Berkeley National Laboratory"/>
            <person name="Ahrendt S."/>
            <person name="Sahu N."/>
            <person name="Indic B."/>
            <person name="Wong-Bajracharya J."/>
            <person name="Merenyi Z."/>
            <person name="Ke H.-M."/>
            <person name="Monk M."/>
            <person name="Kocsube S."/>
            <person name="Drula E."/>
            <person name="Lipzen A."/>
            <person name="Balint B."/>
            <person name="Henrissat B."/>
            <person name="Andreopoulos B."/>
            <person name="Martin F.M."/>
            <person name="Harder C.B."/>
            <person name="Rigling D."/>
            <person name="Ford K.L."/>
            <person name="Foster G.D."/>
            <person name="Pangilinan J."/>
            <person name="Papanicolaou A."/>
            <person name="Barry K."/>
            <person name="LaButti K."/>
            <person name="Viragh M."/>
            <person name="Koriabine M."/>
            <person name="Yan M."/>
            <person name="Riley R."/>
            <person name="Champramary S."/>
            <person name="Plett K.L."/>
            <person name="Tsai I.J."/>
            <person name="Slot J."/>
            <person name="Sipos G."/>
            <person name="Plett J."/>
            <person name="Nagy L.G."/>
            <person name="Grigoriev I.V."/>
        </authorList>
    </citation>
    <scope>NUCLEOTIDE SEQUENCE</scope>
    <source>
        <strain evidence="2">CCBAS 213</strain>
    </source>
</reference>
<feature type="transmembrane region" description="Helical" evidence="1">
    <location>
        <begin position="102"/>
        <end position="122"/>
    </location>
</feature>
<name>A0AA39JAQ1_ARMTA</name>
<keyword evidence="1" id="KW-1133">Transmembrane helix</keyword>
<dbReference type="Proteomes" id="UP001175211">
    <property type="component" value="Unassembled WGS sequence"/>
</dbReference>
<feature type="transmembrane region" description="Helical" evidence="1">
    <location>
        <begin position="176"/>
        <end position="196"/>
    </location>
</feature>
<dbReference type="PANTHER" id="PTHR33927:SF1">
    <property type="entry name" value="TRANSMEMBRANE PROTEIN"/>
    <property type="match status" value="1"/>
</dbReference>
<feature type="transmembrane region" description="Helical" evidence="1">
    <location>
        <begin position="248"/>
        <end position="267"/>
    </location>
</feature>
<proteinExistence type="predicted"/>
<feature type="transmembrane region" description="Helical" evidence="1">
    <location>
        <begin position="128"/>
        <end position="144"/>
    </location>
</feature>